<dbReference type="GO" id="GO:0004174">
    <property type="term" value="F:electron-transferring-flavoprotein dehydrogenase activity"/>
    <property type="evidence" value="ECO:0007669"/>
    <property type="project" value="TreeGrafter"/>
</dbReference>
<evidence type="ECO:0000259" key="1">
    <source>
        <dbReference type="Pfam" id="PF07992"/>
    </source>
</evidence>
<dbReference type="Pfam" id="PF07992">
    <property type="entry name" value="Pyr_redox_2"/>
    <property type="match status" value="1"/>
</dbReference>
<dbReference type="GO" id="GO:0050660">
    <property type="term" value="F:flavin adenine dinucleotide binding"/>
    <property type="evidence" value="ECO:0007669"/>
    <property type="project" value="TreeGrafter"/>
</dbReference>
<dbReference type="InterPro" id="IPR036188">
    <property type="entry name" value="FAD/NAD-bd_sf"/>
</dbReference>
<evidence type="ECO:0000313" key="3">
    <source>
        <dbReference type="Proteomes" id="UP000193498"/>
    </source>
</evidence>
<sequence length="392" mass="43613">MLSSSVVTRIAIVGANYAGLSVAKNLCTLFADEEEHQIKVTLFDKRDGFVHAIGMTRGLACPAFGEDLWVDYKEFAWAKSEVIEFVQAEVVSVHKNYLVLDNDTEFSFDYLIIGTGLHRNPPIWPKATSKEKFVHEIKAYNASTIHDTDSVVVIGAGAVGVEMAADLKCEFPEKKVTIIHSRAGPIVGPFSQEFRDKVVEELEAMGVELMFNERVKTQEEIETEEGEKKLYEIITEKGSRVLANAVINCTGYGKPATSFLRLTETTDEPLLTKSLLIRVRESMQLIDPAYPHIFAIGDVNDFQEIKLAGAAIYQGFFAAKNIHKLITSADEDVELEKYPRLHQHLILILGRERGAAETEEGVGGSEVVKNLMMDDMGLTLCKKTLGYFGEEK</sequence>
<name>A0A1Y1YSG2_9FUNG</name>
<protein>
    <submittedName>
        <fullName evidence="2">FAD/NAD(P)-binding domain-containing protein</fullName>
    </submittedName>
</protein>
<comment type="caution">
    <text evidence="2">The sequence shown here is derived from an EMBL/GenBank/DDBJ whole genome shotgun (WGS) entry which is preliminary data.</text>
</comment>
<feature type="domain" description="FAD/NAD(P)-binding" evidence="1">
    <location>
        <begin position="9"/>
        <end position="315"/>
    </location>
</feature>
<proteinExistence type="predicted"/>
<dbReference type="EMBL" id="MCFE01000082">
    <property type="protein sequence ID" value="ORY00515.1"/>
    <property type="molecule type" value="Genomic_DNA"/>
</dbReference>
<dbReference type="PANTHER" id="PTHR43735:SF24">
    <property type="entry name" value="NUCLEOTIDE-DISULPHIDE OXIDOREDUCTASE AMID-LIKE, PUTATIVE (AFU_ORTHOLOGUE AFUA_1G17180)-RELATED"/>
    <property type="match status" value="1"/>
</dbReference>
<dbReference type="PANTHER" id="PTHR43735">
    <property type="entry name" value="APOPTOSIS-INDUCING FACTOR 1"/>
    <property type="match status" value="1"/>
</dbReference>
<organism evidence="2 3">
    <name type="scientific">Basidiobolus meristosporus CBS 931.73</name>
    <dbReference type="NCBI Taxonomy" id="1314790"/>
    <lineage>
        <taxon>Eukaryota</taxon>
        <taxon>Fungi</taxon>
        <taxon>Fungi incertae sedis</taxon>
        <taxon>Zoopagomycota</taxon>
        <taxon>Entomophthoromycotina</taxon>
        <taxon>Basidiobolomycetes</taxon>
        <taxon>Basidiobolales</taxon>
        <taxon>Basidiobolaceae</taxon>
        <taxon>Basidiobolus</taxon>
    </lineage>
</organism>
<reference evidence="2 3" key="1">
    <citation type="submission" date="2016-07" db="EMBL/GenBank/DDBJ databases">
        <title>Pervasive Adenine N6-methylation of Active Genes in Fungi.</title>
        <authorList>
            <consortium name="DOE Joint Genome Institute"/>
            <person name="Mondo S.J."/>
            <person name="Dannebaum R.O."/>
            <person name="Kuo R.C."/>
            <person name="Labutti K."/>
            <person name="Haridas S."/>
            <person name="Kuo A."/>
            <person name="Salamov A."/>
            <person name="Ahrendt S.R."/>
            <person name="Lipzen A."/>
            <person name="Sullivan W."/>
            <person name="Andreopoulos W.B."/>
            <person name="Clum A."/>
            <person name="Lindquist E."/>
            <person name="Daum C."/>
            <person name="Ramamoorthy G.K."/>
            <person name="Gryganskyi A."/>
            <person name="Culley D."/>
            <person name="Magnuson J.K."/>
            <person name="James T.Y."/>
            <person name="O'Malley M.A."/>
            <person name="Stajich J.E."/>
            <person name="Spatafora J.W."/>
            <person name="Visel A."/>
            <person name="Grigoriev I.V."/>
        </authorList>
    </citation>
    <scope>NUCLEOTIDE SEQUENCE [LARGE SCALE GENOMIC DNA]</scope>
    <source>
        <strain evidence="2 3">CBS 931.73</strain>
    </source>
</reference>
<dbReference type="Gene3D" id="3.50.50.100">
    <property type="match status" value="1"/>
</dbReference>
<dbReference type="Proteomes" id="UP000193498">
    <property type="component" value="Unassembled WGS sequence"/>
</dbReference>
<gene>
    <name evidence="2" type="ORF">K493DRAFT_312819</name>
</gene>
<evidence type="ECO:0000313" key="2">
    <source>
        <dbReference type="EMBL" id="ORY00515.1"/>
    </source>
</evidence>
<dbReference type="PRINTS" id="PR00411">
    <property type="entry name" value="PNDRDTASEI"/>
</dbReference>
<dbReference type="InterPro" id="IPR023753">
    <property type="entry name" value="FAD/NAD-binding_dom"/>
</dbReference>
<dbReference type="SUPFAM" id="SSF51905">
    <property type="entry name" value="FAD/NAD(P)-binding domain"/>
    <property type="match status" value="1"/>
</dbReference>
<dbReference type="PRINTS" id="PR00368">
    <property type="entry name" value="FADPNR"/>
</dbReference>
<keyword evidence="3" id="KW-1185">Reference proteome</keyword>
<dbReference type="STRING" id="1314790.A0A1Y1YSG2"/>
<dbReference type="GO" id="GO:0005737">
    <property type="term" value="C:cytoplasm"/>
    <property type="evidence" value="ECO:0007669"/>
    <property type="project" value="TreeGrafter"/>
</dbReference>
<accession>A0A1Y1YSG2</accession>
<dbReference type="AlphaFoldDB" id="A0A1Y1YSG2"/>
<dbReference type="InParanoid" id="A0A1Y1YSG2"/>
<dbReference type="OrthoDB" id="202203at2759"/>